<reference evidence="3" key="1">
    <citation type="journal article" date="2013" name="Nat. Genet.">
        <title>The Capsella rubella genome and the genomic consequences of rapid mating system evolution.</title>
        <authorList>
            <person name="Slotte T."/>
            <person name="Hazzouri K.M."/>
            <person name="Agren J.A."/>
            <person name="Koenig D."/>
            <person name="Maumus F."/>
            <person name="Guo Y.L."/>
            <person name="Steige K."/>
            <person name="Platts A.E."/>
            <person name="Escobar J.S."/>
            <person name="Newman L.K."/>
            <person name="Wang W."/>
            <person name="Mandakova T."/>
            <person name="Vello E."/>
            <person name="Smith L.M."/>
            <person name="Henz S.R."/>
            <person name="Steffen J."/>
            <person name="Takuno S."/>
            <person name="Brandvain Y."/>
            <person name="Coop G."/>
            <person name="Andolfatto P."/>
            <person name="Hu T.T."/>
            <person name="Blanchette M."/>
            <person name="Clark R.M."/>
            <person name="Quesneville H."/>
            <person name="Nordborg M."/>
            <person name="Gaut B.S."/>
            <person name="Lysak M.A."/>
            <person name="Jenkins J."/>
            <person name="Grimwood J."/>
            <person name="Chapman J."/>
            <person name="Prochnik S."/>
            <person name="Shu S."/>
            <person name="Rokhsar D."/>
            <person name="Schmutz J."/>
            <person name="Weigel D."/>
            <person name="Wright S.I."/>
        </authorList>
    </citation>
    <scope>NUCLEOTIDE SEQUENCE [LARGE SCALE GENOMIC DNA]</scope>
    <source>
        <strain evidence="3">cv. Monte Gargano</strain>
    </source>
</reference>
<feature type="region of interest" description="Disordered" evidence="1">
    <location>
        <begin position="1"/>
        <end position="82"/>
    </location>
</feature>
<evidence type="ECO:0000313" key="3">
    <source>
        <dbReference type="Proteomes" id="UP000029121"/>
    </source>
</evidence>
<feature type="compositionally biased region" description="Basic and acidic residues" evidence="1">
    <location>
        <begin position="344"/>
        <end position="379"/>
    </location>
</feature>
<feature type="region of interest" description="Disordered" evidence="1">
    <location>
        <begin position="334"/>
        <end position="400"/>
    </location>
</feature>
<feature type="region of interest" description="Disordered" evidence="1">
    <location>
        <begin position="153"/>
        <end position="173"/>
    </location>
</feature>
<gene>
    <name evidence="2" type="ORF">CARUB_v10026529mg</name>
</gene>
<protein>
    <submittedName>
        <fullName evidence="2">Uncharacterized protein</fullName>
    </submittedName>
</protein>
<dbReference type="Proteomes" id="UP000029121">
    <property type="component" value="Unassembled WGS sequence"/>
</dbReference>
<feature type="compositionally biased region" description="Basic and acidic residues" evidence="1">
    <location>
        <begin position="153"/>
        <end position="168"/>
    </location>
</feature>
<feature type="region of interest" description="Disordered" evidence="1">
    <location>
        <begin position="196"/>
        <end position="222"/>
    </location>
</feature>
<dbReference type="AlphaFoldDB" id="R0G7R7"/>
<dbReference type="KEGG" id="crb:17875097"/>
<evidence type="ECO:0000256" key="1">
    <source>
        <dbReference type="SAM" id="MobiDB-lite"/>
    </source>
</evidence>
<dbReference type="OrthoDB" id="1094651at2759"/>
<organism evidence="2 3">
    <name type="scientific">Capsella rubella</name>
    <dbReference type="NCBI Taxonomy" id="81985"/>
    <lineage>
        <taxon>Eukaryota</taxon>
        <taxon>Viridiplantae</taxon>
        <taxon>Streptophyta</taxon>
        <taxon>Embryophyta</taxon>
        <taxon>Tracheophyta</taxon>
        <taxon>Spermatophyta</taxon>
        <taxon>Magnoliopsida</taxon>
        <taxon>eudicotyledons</taxon>
        <taxon>Gunneridae</taxon>
        <taxon>Pentapetalae</taxon>
        <taxon>rosids</taxon>
        <taxon>malvids</taxon>
        <taxon>Brassicales</taxon>
        <taxon>Brassicaceae</taxon>
        <taxon>Camelineae</taxon>
        <taxon>Capsella</taxon>
    </lineage>
</organism>
<feature type="compositionally biased region" description="Polar residues" evidence="1">
    <location>
        <begin position="388"/>
        <end position="400"/>
    </location>
</feature>
<name>R0G7R7_9BRAS</name>
<proteinExistence type="predicted"/>
<feature type="compositionally biased region" description="Basic and acidic residues" evidence="1">
    <location>
        <begin position="20"/>
        <end position="42"/>
    </location>
</feature>
<feature type="region of interest" description="Disordered" evidence="1">
    <location>
        <begin position="105"/>
        <end position="130"/>
    </location>
</feature>
<sequence length="400" mass="44146">MGNCAIKPKVLKDSEEDLVPVERDSVAPVDHHDKDPAPEKSENNAPNPAEEEEAAAAARRSEKGKEILIEDDVDENHKRPSLSHLFHEDKTVVLEKEVIDLSPIKSEANENKTGPSEVPKLDTSALTASTVKAPEETFDVQTRNDLEVKIPKDSEVKSPETPKAKEAEENFSENWEVKFPEELEAKKTSEVVKVEEESKLPQVSAPQLSEVESNVPEVLEDKNIPEVSAPVLSEVKDAKESNVPEVLEDKNISEVSAPALSEIKVTKESDVPEVLEDKDIQEVKTDEVKVAESELLKVSEVKSTEDLDIKVPEVFEVKTPETSKVEVIDESAVKTDQEALNAKNADETKAPEFKDAQEKLENPEGDKEMVLPKTEEEAKAASLEKQVNESTTLPDLGTTK</sequence>
<dbReference type="EMBL" id="KB870812">
    <property type="protein sequence ID" value="EOA12539.1"/>
    <property type="molecule type" value="Genomic_DNA"/>
</dbReference>
<evidence type="ECO:0000313" key="2">
    <source>
        <dbReference type="EMBL" id="EOA12539.1"/>
    </source>
</evidence>
<keyword evidence="3" id="KW-1185">Reference proteome</keyword>
<feature type="compositionally biased region" description="Basic and acidic residues" evidence="1">
    <location>
        <begin position="59"/>
        <end position="68"/>
    </location>
</feature>
<accession>R0G7R7</accession>